<dbReference type="InterPro" id="IPR001173">
    <property type="entry name" value="Glyco_trans_2-like"/>
</dbReference>
<keyword evidence="4" id="KW-1185">Reference proteome</keyword>
<sequence length="265" mass="31271">MISIVIRVKDDEKIFKCINSIDYDNCEIVIVCNGSSDDFVERLHKINKNNLRIFRLKEASLTKSYNKGIMQSSYSKVLLMDSDCTFRRNVIERFDKNLDKYEIVKGIISFQYNNILEKIVAKSREIHINKRNAYAPPLGFNKRIIDKIEYYFDERLSATEDYDLDVRIRKKGMKIFFDKKAVINHAALSLKADLKSSYNYGFGHADGVRLEKSGYYPIEISLISDFRKIYKFTKDLLLSLYLIIWLIFFKKGYDDNSKHQERRLN</sequence>
<evidence type="ECO:0000313" key="3">
    <source>
        <dbReference type="EMBL" id="SHK25779.1"/>
    </source>
</evidence>
<dbReference type="STRING" id="1121301.SAMN02745912_02795"/>
<dbReference type="PANTHER" id="PTHR43685:SF2">
    <property type="entry name" value="GLYCOSYLTRANSFERASE 2-LIKE DOMAIN-CONTAINING PROTEIN"/>
    <property type="match status" value="1"/>
</dbReference>
<dbReference type="Pfam" id="PF00535">
    <property type="entry name" value="Glycos_transf_2"/>
    <property type="match status" value="1"/>
</dbReference>
<dbReference type="RefSeq" id="WP_073151299.1">
    <property type="nucleotide sequence ID" value="NZ_FRAG01000040.1"/>
</dbReference>
<feature type="domain" description="Glycosyltransferase 2-like" evidence="2">
    <location>
        <begin position="17"/>
        <end position="118"/>
    </location>
</feature>
<name>A0A1M6QZS5_PARC5</name>
<evidence type="ECO:0000256" key="1">
    <source>
        <dbReference type="SAM" id="Phobius"/>
    </source>
</evidence>
<dbReference type="OrthoDB" id="9771846at2"/>
<dbReference type="SUPFAM" id="SSF53448">
    <property type="entry name" value="Nucleotide-diphospho-sugar transferases"/>
    <property type="match status" value="1"/>
</dbReference>
<dbReference type="InterPro" id="IPR029044">
    <property type="entry name" value="Nucleotide-diphossugar_trans"/>
</dbReference>
<dbReference type="AlphaFoldDB" id="A0A1M6QZS5"/>
<evidence type="ECO:0000313" key="4">
    <source>
        <dbReference type="Proteomes" id="UP000184465"/>
    </source>
</evidence>
<dbReference type="InterPro" id="IPR050834">
    <property type="entry name" value="Glycosyltransf_2"/>
</dbReference>
<gene>
    <name evidence="3" type="ORF">SAMN02745912_02795</name>
</gene>
<dbReference type="PANTHER" id="PTHR43685">
    <property type="entry name" value="GLYCOSYLTRANSFERASE"/>
    <property type="match status" value="1"/>
</dbReference>
<reference evidence="3 4" key="1">
    <citation type="submission" date="2016-11" db="EMBL/GenBank/DDBJ databases">
        <authorList>
            <person name="Jaros S."/>
            <person name="Januszkiewicz K."/>
            <person name="Wedrychowicz H."/>
        </authorList>
    </citation>
    <scope>NUCLEOTIDE SEQUENCE [LARGE SCALE GENOMIC DNA]</scope>
    <source>
        <strain evidence="3 4">DSM 15212</strain>
    </source>
</reference>
<dbReference type="Gene3D" id="3.90.550.10">
    <property type="entry name" value="Spore Coat Polysaccharide Biosynthesis Protein SpsA, Chain A"/>
    <property type="match status" value="1"/>
</dbReference>
<evidence type="ECO:0000259" key="2">
    <source>
        <dbReference type="Pfam" id="PF00535"/>
    </source>
</evidence>
<dbReference type="EMBL" id="FRAG01000040">
    <property type="protein sequence ID" value="SHK25779.1"/>
    <property type="molecule type" value="Genomic_DNA"/>
</dbReference>
<proteinExistence type="predicted"/>
<dbReference type="GO" id="GO:0016740">
    <property type="term" value="F:transferase activity"/>
    <property type="evidence" value="ECO:0007669"/>
    <property type="project" value="UniProtKB-KW"/>
</dbReference>
<keyword evidence="1" id="KW-0472">Membrane</keyword>
<keyword evidence="3" id="KW-0808">Transferase</keyword>
<organism evidence="3 4">
    <name type="scientific">Paramaledivibacter caminithermalis (strain DSM 15212 / CIP 107654 / DViRD3)</name>
    <name type="common">Clostridium caminithermale</name>
    <dbReference type="NCBI Taxonomy" id="1121301"/>
    <lineage>
        <taxon>Bacteria</taxon>
        <taxon>Bacillati</taxon>
        <taxon>Bacillota</taxon>
        <taxon>Clostridia</taxon>
        <taxon>Peptostreptococcales</taxon>
        <taxon>Caminicellaceae</taxon>
        <taxon>Paramaledivibacter</taxon>
    </lineage>
</organism>
<accession>A0A1M6QZS5</accession>
<feature type="transmembrane region" description="Helical" evidence="1">
    <location>
        <begin position="236"/>
        <end position="253"/>
    </location>
</feature>
<keyword evidence="1" id="KW-1133">Transmembrane helix</keyword>
<dbReference type="Proteomes" id="UP000184465">
    <property type="component" value="Unassembled WGS sequence"/>
</dbReference>
<protein>
    <submittedName>
        <fullName evidence="3">Glycosyl transferase family 2</fullName>
    </submittedName>
</protein>
<keyword evidence="1" id="KW-0812">Transmembrane</keyword>